<evidence type="ECO:0000259" key="8">
    <source>
        <dbReference type="PROSITE" id="PS50004"/>
    </source>
</evidence>
<dbReference type="InterPro" id="IPR001192">
    <property type="entry name" value="PI-PLC_fam"/>
</dbReference>
<dbReference type="InterPro" id="IPR000909">
    <property type="entry name" value="PLipase_C_PInositol-sp_X_dom"/>
</dbReference>
<dbReference type="InterPro" id="IPR017946">
    <property type="entry name" value="PLC-like_Pdiesterase_TIM-brl"/>
</dbReference>
<dbReference type="GeneID" id="106470864"/>
<reference evidence="11" key="1">
    <citation type="submission" date="2025-08" db="UniProtKB">
        <authorList>
            <consortium name="RefSeq"/>
        </authorList>
    </citation>
    <scope>IDENTIFICATION</scope>
    <source>
        <tissue evidence="11">Muscle</tissue>
    </source>
</reference>
<dbReference type="Gene3D" id="2.60.40.150">
    <property type="entry name" value="C2 domain"/>
    <property type="match status" value="1"/>
</dbReference>
<keyword evidence="2" id="KW-0479">Metal-binding</keyword>
<evidence type="ECO:0000256" key="4">
    <source>
        <dbReference type="ARBA" id="ARBA00023157"/>
    </source>
</evidence>
<protein>
    <recommendedName>
        <fullName evidence="7">Phosphoinositide phospholipase C</fullName>
        <ecNumber evidence="7">3.1.4.11</ecNumber>
    </recommendedName>
</protein>
<keyword evidence="7" id="KW-0378">Hydrolase</keyword>
<keyword evidence="7" id="KW-0443">Lipid metabolism</keyword>
<dbReference type="SMART" id="SM00239">
    <property type="entry name" value="C2"/>
    <property type="match status" value="1"/>
</dbReference>
<keyword evidence="6" id="KW-0456">Lyase</keyword>
<dbReference type="PANTHER" id="PTHR10336">
    <property type="entry name" value="PHOSPHOINOSITIDE-SPECIFIC PHOSPHOLIPASE C FAMILY PROTEIN"/>
    <property type="match status" value="1"/>
</dbReference>
<dbReference type="Pfam" id="PF00387">
    <property type="entry name" value="PI-PLC-Y"/>
    <property type="match status" value="1"/>
</dbReference>
<keyword evidence="7" id="KW-0442">Lipid degradation</keyword>
<evidence type="ECO:0000256" key="5">
    <source>
        <dbReference type="ARBA" id="ARBA00023224"/>
    </source>
</evidence>
<dbReference type="Pfam" id="PF00168">
    <property type="entry name" value="C2"/>
    <property type="match status" value="1"/>
</dbReference>
<sequence>MSYLVFEVTPRRIKGGDTMLVFRTSYDCKVKLSLTYFWHLWVVLRSCAFNLTTKEDSAIRFEQSSAGALDKNAAQFHHNKIQEEDALDPEEFVRFYHSIHKRTEVERLFKQYSTKNASIMEPEELYIFLKEQQKMSQVTLSYCRRIIEMCEGDQETEKGYLSVTGFQELLLSEDCDIFNKDHHTVYQDMTQPLSHYYVASSHNTYLMQGQLIGESSVEGYILALKRGCRCLELDVWNGPSEEPIIYHGRTFTSKILLSDVLEAIKKYAFVASRYPVILSLENHCGVTQQLRMAEHFVNIFGDMLHTTPASEDEVDLPSPEKLIGKILLKGKKLSEGSISGEEELLEEEEEGENQWESKFRDNSTLLAFLLHTFLGFNSPSRVEIDVLEFHLSFERWIATQYRKLTKEVSELVNYVKAVRFQGFENASEWKFYEMSSFRETKAASLIETQASSFVNHNKKHLSRIYPKSLRTDSSNFDPVQFWNVGCQLVALNYQTYDKAFFLNEAKFTSNGKCGYILKPEFLRSDKSFDPNEPPNRKYMKKVTLKIISGQHIPKPGQATEGEVVDPYVIIKVYGHPVDKLKVKTSFVKNNGFNPWWNETFTLHIAVPDLAIIVFIVKDESSSGKNYKLGKYALPFSALMEGYRHVYLMDKSFQPIIPASLFVHVAIEDESE</sequence>
<dbReference type="PROSITE" id="PS50008">
    <property type="entry name" value="PIPLC_Y_DOMAIN"/>
    <property type="match status" value="1"/>
</dbReference>
<evidence type="ECO:0000256" key="3">
    <source>
        <dbReference type="ARBA" id="ARBA00022842"/>
    </source>
</evidence>
<dbReference type="RefSeq" id="XP_013786896.2">
    <property type="nucleotide sequence ID" value="XM_013931442.2"/>
</dbReference>
<dbReference type="SUPFAM" id="SSF49562">
    <property type="entry name" value="C2 domain (Calcium/lipid-binding domain, CaLB)"/>
    <property type="match status" value="1"/>
</dbReference>
<accession>A0ABM1BQV4</accession>
<dbReference type="PROSITE" id="PS50004">
    <property type="entry name" value="C2"/>
    <property type="match status" value="1"/>
</dbReference>
<evidence type="ECO:0000256" key="6">
    <source>
        <dbReference type="ARBA" id="ARBA00023239"/>
    </source>
</evidence>
<dbReference type="InterPro" id="IPR015359">
    <property type="entry name" value="PLC_EF-hand-like"/>
</dbReference>
<evidence type="ECO:0000256" key="1">
    <source>
        <dbReference type="ARBA" id="ARBA00000110"/>
    </source>
</evidence>
<comment type="catalytic activity">
    <reaction evidence="7">
        <text>a 1,2-diacyl-sn-glycero-3-phospho-(1D-myo-inositol-4,5-bisphosphate) + H2O = 1D-myo-inositol 1,4,5-trisphosphate + a 1,2-diacyl-sn-glycerol + H(+)</text>
        <dbReference type="Rhea" id="RHEA:33179"/>
        <dbReference type="ChEBI" id="CHEBI:15377"/>
        <dbReference type="ChEBI" id="CHEBI:15378"/>
        <dbReference type="ChEBI" id="CHEBI:17815"/>
        <dbReference type="ChEBI" id="CHEBI:58456"/>
        <dbReference type="ChEBI" id="CHEBI:203600"/>
        <dbReference type="EC" id="3.1.4.11"/>
    </reaction>
</comment>
<feature type="domain" description="C2" evidence="8">
    <location>
        <begin position="522"/>
        <end position="649"/>
    </location>
</feature>
<comment type="catalytic activity">
    <reaction evidence="1">
        <text>an N-(acyl)-sphingosylphosphoethanolamine = an N-(acyl)-sphingosyl-1,3-cyclic phosphate + ethanolamine</text>
        <dbReference type="Rhea" id="RHEA:60648"/>
        <dbReference type="ChEBI" id="CHEBI:57603"/>
        <dbReference type="ChEBI" id="CHEBI:143891"/>
        <dbReference type="ChEBI" id="CHEBI:143892"/>
    </reaction>
</comment>
<dbReference type="PANTHER" id="PTHR10336:SF209">
    <property type="entry name" value="PHOSPHOINOSITIDE PHOSPHOLIPASE C"/>
    <property type="match status" value="1"/>
</dbReference>
<dbReference type="InterPro" id="IPR001711">
    <property type="entry name" value="PLipase_C_Pinositol-sp_Y"/>
</dbReference>
<dbReference type="Proteomes" id="UP000694941">
    <property type="component" value="Unplaced"/>
</dbReference>
<dbReference type="InterPro" id="IPR035892">
    <property type="entry name" value="C2_domain_sf"/>
</dbReference>
<dbReference type="Gene3D" id="1.10.238.10">
    <property type="entry name" value="EF-hand"/>
    <property type="match status" value="1"/>
</dbReference>
<evidence type="ECO:0000259" key="9">
    <source>
        <dbReference type="PROSITE" id="PS50008"/>
    </source>
</evidence>
<dbReference type="CDD" id="cd00275">
    <property type="entry name" value="C2_PLC_like"/>
    <property type="match status" value="1"/>
</dbReference>
<dbReference type="SMART" id="SM00149">
    <property type="entry name" value="PLCYc"/>
    <property type="match status" value="1"/>
</dbReference>
<dbReference type="SUPFAM" id="SSF51695">
    <property type="entry name" value="PLC-like phosphodiesterases"/>
    <property type="match status" value="1"/>
</dbReference>
<dbReference type="EC" id="3.1.4.11" evidence="7"/>
<dbReference type="InterPro" id="IPR000008">
    <property type="entry name" value="C2_dom"/>
</dbReference>
<dbReference type="PRINTS" id="PR00390">
    <property type="entry name" value="PHPHLIPASEC"/>
</dbReference>
<evidence type="ECO:0000313" key="11">
    <source>
        <dbReference type="RefSeq" id="XP_013786896.2"/>
    </source>
</evidence>
<keyword evidence="5" id="KW-0807">Transducer</keyword>
<keyword evidence="10" id="KW-1185">Reference proteome</keyword>
<proteinExistence type="predicted"/>
<evidence type="ECO:0000256" key="7">
    <source>
        <dbReference type="RuleBase" id="RU361133"/>
    </source>
</evidence>
<dbReference type="PROSITE" id="PS50007">
    <property type="entry name" value="PIPLC_X_DOMAIN"/>
    <property type="match status" value="1"/>
</dbReference>
<keyword evidence="4" id="KW-1015">Disulfide bond</keyword>
<feature type="domain" description="PI-PLC Y-box" evidence="9">
    <location>
        <begin position="408"/>
        <end position="523"/>
    </location>
</feature>
<name>A0ABM1BQV4_LIMPO</name>
<evidence type="ECO:0000256" key="2">
    <source>
        <dbReference type="ARBA" id="ARBA00022723"/>
    </source>
</evidence>
<dbReference type="SMART" id="SM00148">
    <property type="entry name" value="PLCXc"/>
    <property type="match status" value="1"/>
</dbReference>
<organism evidence="10 11">
    <name type="scientific">Limulus polyphemus</name>
    <name type="common">Atlantic horseshoe crab</name>
    <dbReference type="NCBI Taxonomy" id="6850"/>
    <lineage>
        <taxon>Eukaryota</taxon>
        <taxon>Metazoa</taxon>
        <taxon>Ecdysozoa</taxon>
        <taxon>Arthropoda</taxon>
        <taxon>Chelicerata</taxon>
        <taxon>Merostomata</taxon>
        <taxon>Xiphosura</taxon>
        <taxon>Limulidae</taxon>
        <taxon>Limulus</taxon>
    </lineage>
</organism>
<dbReference type="SUPFAM" id="SSF47473">
    <property type="entry name" value="EF-hand"/>
    <property type="match status" value="1"/>
</dbReference>
<keyword evidence="3" id="KW-0460">Magnesium</keyword>
<dbReference type="Gene3D" id="3.20.20.190">
    <property type="entry name" value="Phosphatidylinositol (PI) phosphodiesterase"/>
    <property type="match status" value="1"/>
</dbReference>
<dbReference type="Pfam" id="PF09279">
    <property type="entry name" value="EF-hand_like"/>
    <property type="match status" value="1"/>
</dbReference>
<evidence type="ECO:0000313" key="10">
    <source>
        <dbReference type="Proteomes" id="UP000694941"/>
    </source>
</evidence>
<dbReference type="InterPro" id="IPR011992">
    <property type="entry name" value="EF-hand-dom_pair"/>
</dbReference>
<dbReference type="Pfam" id="PF00388">
    <property type="entry name" value="PI-PLC-X"/>
    <property type="match status" value="1"/>
</dbReference>
<gene>
    <name evidence="11" type="primary">LOC106470864</name>
</gene>